<dbReference type="InterPro" id="IPR044730">
    <property type="entry name" value="RNase_H-like_dom_plant"/>
</dbReference>
<dbReference type="Proteomes" id="UP001165190">
    <property type="component" value="Unassembled WGS sequence"/>
</dbReference>
<dbReference type="OrthoDB" id="1001820at2759"/>
<dbReference type="Gene3D" id="3.30.420.10">
    <property type="entry name" value="Ribonuclease H-like superfamily/Ribonuclease H"/>
    <property type="match status" value="1"/>
</dbReference>
<dbReference type="SUPFAM" id="SSF53098">
    <property type="entry name" value="Ribonuclease H-like"/>
    <property type="match status" value="1"/>
</dbReference>
<feature type="domain" description="RNase H type-1" evidence="1">
    <location>
        <begin position="567"/>
        <end position="685"/>
    </location>
</feature>
<evidence type="ECO:0000313" key="4">
    <source>
        <dbReference type="Proteomes" id="UP001165190"/>
    </source>
</evidence>
<organism evidence="3 4">
    <name type="scientific">Hibiscus trionum</name>
    <name type="common">Flower of an hour</name>
    <dbReference type="NCBI Taxonomy" id="183268"/>
    <lineage>
        <taxon>Eukaryota</taxon>
        <taxon>Viridiplantae</taxon>
        <taxon>Streptophyta</taxon>
        <taxon>Embryophyta</taxon>
        <taxon>Tracheophyta</taxon>
        <taxon>Spermatophyta</taxon>
        <taxon>Magnoliopsida</taxon>
        <taxon>eudicotyledons</taxon>
        <taxon>Gunneridae</taxon>
        <taxon>Pentapetalae</taxon>
        <taxon>rosids</taxon>
        <taxon>malvids</taxon>
        <taxon>Malvales</taxon>
        <taxon>Malvaceae</taxon>
        <taxon>Malvoideae</taxon>
        <taxon>Hibiscus</taxon>
    </lineage>
</organism>
<dbReference type="GO" id="GO:0003676">
    <property type="term" value="F:nucleic acid binding"/>
    <property type="evidence" value="ECO:0007669"/>
    <property type="project" value="InterPro"/>
</dbReference>
<dbReference type="InterPro" id="IPR036397">
    <property type="entry name" value="RNaseH_sf"/>
</dbReference>
<dbReference type="Pfam" id="PF13456">
    <property type="entry name" value="RVT_3"/>
    <property type="match status" value="1"/>
</dbReference>
<dbReference type="PANTHER" id="PTHR33116">
    <property type="entry name" value="REVERSE TRANSCRIPTASE ZINC-BINDING DOMAIN-CONTAINING PROTEIN-RELATED-RELATED"/>
    <property type="match status" value="1"/>
</dbReference>
<feature type="domain" description="Reverse transcriptase zinc-binding" evidence="2">
    <location>
        <begin position="366"/>
        <end position="452"/>
    </location>
</feature>
<reference evidence="3" key="1">
    <citation type="submission" date="2023-05" db="EMBL/GenBank/DDBJ databases">
        <title>Genome and transcriptome analyses reveal genes involved in the formation of fine ridges on petal epidermal cells in Hibiscus trionum.</title>
        <authorList>
            <person name="Koshimizu S."/>
            <person name="Masuda S."/>
            <person name="Ishii T."/>
            <person name="Shirasu K."/>
            <person name="Hoshino A."/>
            <person name="Arita M."/>
        </authorList>
    </citation>
    <scope>NUCLEOTIDE SEQUENCE</scope>
    <source>
        <strain evidence="3">Hamamatsu line</strain>
    </source>
</reference>
<keyword evidence="4" id="KW-1185">Reference proteome</keyword>
<dbReference type="InterPro" id="IPR002156">
    <property type="entry name" value="RNaseH_domain"/>
</dbReference>
<dbReference type="PANTHER" id="PTHR33116:SF70">
    <property type="entry name" value="NON-LTR RETROELEMENT REVERSE TRANSCRIPTASE-LIKE PROTEIN"/>
    <property type="match status" value="1"/>
</dbReference>
<dbReference type="AlphaFoldDB" id="A0A9W7HI70"/>
<evidence type="ECO:0000259" key="1">
    <source>
        <dbReference type="Pfam" id="PF13456"/>
    </source>
</evidence>
<dbReference type="Pfam" id="PF13966">
    <property type="entry name" value="zf-RVT"/>
    <property type="match status" value="1"/>
</dbReference>
<dbReference type="InterPro" id="IPR026960">
    <property type="entry name" value="RVT-Znf"/>
</dbReference>
<name>A0A9W7HI70_HIBTR</name>
<proteinExistence type="predicted"/>
<comment type="caution">
    <text evidence="3">The sequence shown here is derived from an EMBL/GenBank/DDBJ whole genome shotgun (WGS) entry which is preliminary data.</text>
</comment>
<dbReference type="GO" id="GO:0004523">
    <property type="term" value="F:RNA-DNA hybrid ribonuclease activity"/>
    <property type="evidence" value="ECO:0007669"/>
    <property type="project" value="InterPro"/>
</dbReference>
<dbReference type="EMBL" id="BSYR01000014">
    <property type="protein sequence ID" value="GMI77872.1"/>
    <property type="molecule type" value="Genomic_DNA"/>
</dbReference>
<evidence type="ECO:0000259" key="2">
    <source>
        <dbReference type="Pfam" id="PF13966"/>
    </source>
</evidence>
<evidence type="ECO:0000313" key="3">
    <source>
        <dbReference type="EMBL" id="GMI77872.1"/>
    </source>
</evidence>
<sequence length="714" mass="80488">MERLSHAINRSVDRGEWKSIRLSRNGPNISHLFFADDLVLFAEASMEQMIRIKAILDLFCECSGHKVSISKTTIYFSKNCDVDGRVALANCGGFELVEDLGMYLGVPLLHKRVTTATYQFLLDKIERRLSGWAARTLALAGCITLAKVVIQAIPNYVMQTAWLSKGVCDKIERMIRRFIWGGTDGQRGVHLVRWEVLASNVKDGRLGLHHLHRHNEALIMKVGYRLITDMDKLWVKVLRHKYKWEGTLPSSIHRVGSSRLWLGISQVWEEIRQGIGWHTRDGWSTDFWWDCWLDDVGILAPFCSNGSAPDGVKVASMTNTLGQWDWERLSTVLPPDMLDRIAAVLPPHAALGADRPTWRWTNMKNFTTSSAYAKLSEGNGNSADGVWRRIWALKVPQRVRVFWWVVMHGKLMTNAERYHRHITADSSCHGCGTMVEDMLHVLRECPVARDVWNRVLSANAAGRFFAMSFEDWVQENLSATAPMLRGTSCWNSLFAIICWLLWKDRCNRVFNSRPGGSPFLLLEASRLYNDCVAFLNNGAARNDGRAGPSSRDVAKWQPPSLGRVKVNIDGAVRGAMKQASIGGVIRNDAGVWVFGFARNIGAYTALMAELWAAYDAFIFVWGRGFRSVDLETDNKTVAAILNMESSILSENALVQRLRKLVLQQWDLSVRFIYREANMVADKLAGLAQNRQGGCLVFDTPPPEVAQLVTDDFGQ</sequence>
<dbReference type="CDD" id="cd06222">
    <property type="entry name" value="RNase_H_like"/>
    <property type="match status" value="1"/>
</dbReference>
<dbReference type="InterPro" id="IPR012337">
    <property type="entry name" value="RNaseH-like_sf"/>
</dbReference>
<accession>A0A9W7HI70</accession>
<gene>
    <name evidence="3" type="ORF">HRI_001456500</name>
</gene>
<protein>
    <submittedName>
        <fullName evidence="3">Uncharacterized protein</fullName>
    </submittedName>
</protein>